<feature type="region of interest" description="Disordered" evidence="2">
    <location>
        <begin position="1"/>
        <end position="20"/>
    </location>
</feature>
<gene>
    <name evidence="5" type="ORF">FKZ61_02025</name>
</gene>
<dbReference type="EMBL" id="VIGC01000002">
    <property type="protein sequence ID" value="TQE97672.1"/>
    <property type="molecule type" value="Genomic_DNA"/>
</dbReference>
<organism evidence="5 6">
    <name type="scientific">Litorilinea aerophila</name>
    <dbReference type="NCBI Taxonomy" id="1204385"/>
    <lineage>
        <taxon>Bacteria</taxon>
        <taxon>Bacillati</taxon>
        <taxon>Chloroflexota</taxon>
        <taxon>Caldilineae</taxon>
        <taxon>Caldilineales</taxon>
        <taxon>Caldilineaceae</taxon>
        <taxon>Litorilinea</taxon>
    </lineage>
</organism>
<dbReference type="Proteomes" id="UP000317371">
    <property type="component" value="Unassembled WGS sequence"/>
</dbReference>
<feature type="domain" description="Gfo/Idh/MocA-like oxidoreductase N-terminal" evidence="3">
    <location>
        <begin position="28"/>
        <end position="145"/>
    </location>
</feature>
<comment type="caution">
    <text evidence="5">The sequence shown here is derived from an EMBL/GenBank/DDBJ whole genome shotgun (WGS) entry which is preliminary data.</text>
</comment>
<accession>A0A540VLQ5</accession>
<dbReference type="Gene3D" id="3.40.50.720">
    <property type="entry name" value="NAD(P)-binding Rossmann-like Domain"/>
    <property type="match status" value="1"/>
</dbReference>
<comment type="similarity">
    <text evidence="1">Belongs to the Gfo/Idh/MocA family.</text>
</comment>
<protein>
    <submittedName>
        <fullName evidence="5">Gfo/Idh/MocA family oxidoreductase</fullName>
    </submittedName>
</protein>
<dbReference type="InterPro" id="IPR036291">
    <property type="entry name" value="NAD(P)-bd_dom_sf"/>
</dbReference>
<dbReference type="GO" id="GO:0000166">
    <property type="term" value="F:nucleotide binding"/>
    <property type="evidence" value="ECO:0007669"/>
    <property type="project" value="InterPro"/>
</dbReference>
<dbReference type="InterPro" id="IPR004104">
    <property type="entry name" value="Gfo/Idh/MocA-like_OxRdtase_C"/>
</dbReference>
<sequence>MKKDETSDPRHQAAEMSAAPSFDGPPVRLALVGAGIFVRDAHLPSLLRLPERFQIVAIYSRTEATAAALAQQLPHPVDLYTDLEALLARDDIEAVDVALPIPVMPGVVAQCLAAGKHVISEKPIAPDVAQGQALLAQRRQHPTPVWMVGENWRYEEAFLLAARLIREGAIGRPLTCHWAIYTPITANSKYYHTTWRRDSSFPGGFILDGGIHHVAALRLILGEIEEVTAALVQNSPALPPADTVSATLRFENGVLGAYLATYATGTPWPPLLHIAGELGCLRVQRREVEVVANGETRRLTCPGFNGVEVELAAFADAIRLGQGHRNPPEEALQDLAVMEAILQAAEEGRAVTPPRVV</sequence>
<evidence type="ECO:0000256" key="1">
    <source>
        <dbReference type="ARBA" id="ARBA00010928"/>
    </source>
</evidence>
<reference evidence="5 6" key="1">
    <citation type="submission" date="2019-06" db="EMBL/GenBank/DDBJ databases">
        <title>Genome sequence of Litorilinea aerophila BAA-2444.</title>
        <authorList>
            <person name="Maclea K.S."/>
            <person name="Maurais E.G."/>
            <person name="Iannazzi L.C."/>
        </authorList>
    </citation>
    <scope>NUCLEOTIDE SEQUENCE [LARGE SCALE GENOMIC DNA]</scope>
    <source>
        <strain evidence="5 6">ATCC BAA-2444</strain>
    </source>
</reference>
<feature type="compositionally biased region" description="Basic and acidic residues" evidence="2">
    <location>
        <begin position="1"/>
        <end position="13"/>
    </location>
</feature>
<dbReference type="GO" id="GO:0005737">
    <property type="term" value="C:cytoplasm"/>
    <property type="evidence" value="ECO:0007669"/>
    <property type="project" value="TreeGrafter"/>
</dbReference>
<feature type="domain" description="Gfo/Idh/MocA-like oxidoreductase C-terminal" evidence="4">
    <location>
        <begin position="163"/>
        <end position="351"/>
    </location>
</feature>
<proteinExistence type="inferred from homology"/>
<dbReference type="InterPro" id="IPR000683">
    <property type="entry name" value="Gfo/Idh/MocA-like_OxRdtase_N"/>
</dbReference>
<dbReference type="PANTHER" id="PTHR42840:SF5">
    <property type="entry name" value="NAD(P)-BINDING ROSSMANN-FOLD SUPERFAMILY PROTEIN"/>
    <property type="match status" value="1"/>
</dbReference>
<dbReference type="OrthoDB" id="9815825at2"/>
<evidence type="ECO:0000256" key="2">
    <source>
        <dbReference type="SAM" id="MobiDB-lite"/>
    </source>
</evidence>
<dbReference type="RefSeq" id="WP_141608399.1">
    <property type="nucleotide sequence ID" value="NZ_VIGC02000002.1"/>
</dbReference>
<dbReference type="SUPFAM" id="SSF51735">
    <property type="entry name" value="NAD(P)-binding Rossmann-fold domains"/>
    <property type="match status" value="1"/>
</dbReference>
<dbReference type="GO" id="GO:0016491">
    <property type="term" value="F:oxidoreductase activity"/>
    <property type="evidence" value="ECO:0007669"/>
    <property type="project" value="TreeGrafter"/>
</dbReference>
<dbReference type="SUPFAM" id="SSF55347">
    <property type="entry name" value="Glyceraldehyde-3-phosphate dehydrogenase-like, C-terminal domain"/>
    <property type="match status" value="1"/>
</dbReference>
<keyword evidence="6" id="KW-1185">Reference proteome</keyword>
<dbReference type="InParanoid" id="A0A540VLQ5"/>
<dbReference type="Pfam" id="PF02894">
    <property type="entry name" value="GFO_IDH_MocA_C"/>
    <property type="match status" value="1"/>
</dbReference>
<dbReference type="Gene3D" id="3.30.360.10">
    <property type="entry name" value="Dihydrodipicolinate Reductase, domain 2"/>
    <property type="match status" value="1"/>
</dbReference>
<name>A0A540VLQ5_9CHLR</name>
<dbReference type="PANTHER" id="PTHR42840">
    <property type="entry name" value="NAD(P)-BINDING ROSSMANN-FOLD SUPERFAMILY PROTEIN-RELATED"/>
    <property type="match status" value="1"/>
</dbReference>
<dbReference type="Pfam" id="PF01408">
    <property type="entry name" value="GFO_IDH_MocA"/>
    <property type="match status" value="1"/>
</dbReference>
<dbReference type="AlphaFoldDB" id="A0A540VLQ5"/>
<dbReference type="GO" id="GO:0006740">
    <property type="term" value="P:NADPH regeneration"/>
    <property type="evidence" value="ECO:0007669"/>
    <property type="project" value="TreeGrafter"/>
</dbReference>
<evidence type="ECO:0000259" key="4">
    <source>
        <dbReference type="Pfam" id="PF02894"/>
    </source>
</evidence>
<evidence type="ECO:0000259" key="3">
    <source>
        <dbReference type="Pfam" id="PF01408"/>
    </source>
</evidence>
<evidence type="ECO:0000313" key="6">
    <source>
        <dbReference type="Proteomes" id="UP000317371"/>
    </source>
</evidence>
<evidence type="ECO:0000313" key="5">
    <source>
        <dbReference type="EMBL" id="TQE97672.1"/>
    </source>
</evidence>